<organism evidence="3 4">
    <name type="scientific">Eiseniibacteriota bacterium</name>
    <dbReference type="NCBI Taxonomy" id="2212470"/>
    <lineage>
        <taxon>Bacteria</taxon>
        <taxon>Candidatus Eiseniibacteriota</taxon>
    </lineage>
</organism>
<feature type="signal peptide" evidence="2">
    <location>
        <begin position="1"/>
        <end position="17"/>
    </location>
</feature>
<gene>
    <name evidence="3" type="ORF">E6K71_10760</name>
</gene>
<name>A0A538S6Z1_UNCEI</name>
<feature type="chain" id="PRO_5022207850" evidence="2">
    <location>
        <begin position="18"/>
        <end position="310"/>
    </location>
</feature>
<dbReference type="EMBL" id="VBOR01000125">
    <property type="protein sequence ID" value="TMQ47143.1"/>
    <property type="molecule type" value="Genomic_DNA"/>
</dbReference>
<evidence type="ECO:0000313" key="3">
    <source>
        <dbReference type="EMBL" id="TMQ47143.1"/>
    </source>
</evidence>
<dbReference type="Proteomes" id="UP000316292">
    <property type="component" value="Unassembled WGS sequence"/>
</dbReference>
<evidence type="ECO:0000256" key="1">
    <source>
        <dbReference type="ARBA" id="ARBA00009820"/>
    </source>
</evidence>
<sequence length="310" mass="32894">MRAACALLITLFPCGLASCGHGARDVISTGGVVWTRLTPSQVIEPDRADWLADSIAFQVRDTGQDKVAVAAEDGSGIQIEPEAAAVGARAPRWVRPGLLLESSDRSGSEDLWYLEIATGATRRLTAFPGGEWTPVPRPGTPGVVYVEGTDPDQGRLTLIPDTAQVPLQQIYLTAPSLLAGEPSFDPTGNAICFSAAGPSGTRQIWKLSLSDTLAVQLTVASNPPSGPVLDRSPKWSPDGTQILMASHRGGIWGVWALNPMGEAQGLTLLAQDLPQAVIRHPAWSPDGREILLSSDRSGERALWRLSNLGL</sequence>
<dbReference type="PROSITE" id="PS51257">
    <property type="entry name" value="PROKAR_LIPOPROTEIN"/>
    <property type="match status" value="1"/>
</dbReference>
<dbReference type="AlphaFoldDB" id="A0A538S6Z1"/>
<comment type="caution">
    <text evidence="3">The sequence shown here is derived from an EMBL/GenBank/DDBJ whole genome shotgun (WGS) entry which is preliminary data.</text>
</comment>
<proteinExistence type="inferred from homology"/>
<keyword evidence="2" id="KW-0732">Signal</keyword>
<dbReference type="Gene3D" id="2.120.10.30">
    <property type="entry name" value="TolB, C-terminal domain"/>
    <property type="match status" value="2"/>
</dbReference>
<comment type="similarity">
    <text evidence="1">Belongs to the TolB family.</text>
</comment>
<dbReference type="SUPFAM" id="SSF69304">
    <property type="entry name" value="Tricorn protease N-terminal domain"/>
    <property type="match status" value="1"/>
</dbReference>
<accession>A0A538S6Z1</accession>
<reference evidence="3 4" key="1">
    <citation type="journal article" date="2019" name="Nat. Microbiol.">
        <title>Mediterranean grassland soil C-N compound turnover is dependent on rainfall and depth, and is mediated by genomically divergent microorganisms.</title>
        <authorList>
            <person name="Diamond S."/>
            <person name="Andeer P.F."/>
            <person name="Li Z."/>
            <person name="Crits-Christoph A."/>
            <person name="Burstein D."/>
            <person name="Anantharaman K."/>
            <person name="Lane K.R."/>
            <person name="Thomas B.C."/>
            <person name="Pan C."/>
            <person name="Northen T.R."/>
            <person name="Banfield J.F."/>
        </authorList>
    </citation>
    <scope>NUCLEOTIDE SEQUENCE [LARGE SCALE GENOMIC DNA]</scope>
    <source>
        <strain evidence="3">WS_1</strain>
    </source>
</reference>
<protein>
    <submittedName>
        <fullName evidence="3">Uncharacterized protein</fullName>
    </submittedName>
</protein>
<evidence type="ECO:0000313" key="4">
    <source>
        <dbReference type="Proteomes" id="UP000316292"/>
    </source>
</evidence>
<dbReference type="PANTHER" id="PTHR36842">
    <property type="entry name" value="PROTEIN TOLB HOMOLOG"/>
    <property type="match status" value="1"/>
</dbReference>
<dbReference type="Pfam" id="PF07676">
    <property type="entry name" value="PD40"/>
    <property type="match status" value="3"/>
</dbReference>
<evidence type="ECO:0000256" key="2">
    <source>
        <dbReference type="SAM" id="SignalP"/>
    </source>
</evidence>
<dbReference type="InterPro" id="IPR011659">
    <property type="entry name" value="WD40"/>
</dbReference>
<dbReference type="InterPro" id="IPR011042">
    <property type="entry name" value="6-blade_b-propeller_TolB-like"/>
</dbReference>
<dbReference type="PANTHER" id="PTHR36842:SF1">
    <property type="entry name" value="PROTEIN TOLB"/>
    <property type="match status" value="1"/>
</dbReference>